<dbReference type="Pfam" id="PF02225">
    <property type="entry name" value="PA"/>
    <property type="match status" value="1"/>
</dbReference>
<dbReference type="Gene3D" id="3.40.630.10">
    <property type="entry name" value="Zn peptidases"/>
    <property type="match status" value="1"/>
</dbReference>
<keyword evidence="5" id="KW-1185">Reference proteome</keyword>
<feature type="domain" description="Peptidase M28" evidence="3">
    <location>
        <begin position="212"/>
        <end position="430"/>
    </location>
</feature>
<gene>
    <name evidence="4" type="ORF">G5C65_35200</name>
</gene>
<dbReference type="Gene3D" id="3.50.30.30">
    <property type="match status" value="1"/>
</dbReference>
<dbReference type="SUPFAM" id="SSF53187">
    <property type="entry name" value="Zn-dependent exopeptidases"/>
    <property type="match status" value="1"/>
</dbReference>
<dbReference type="Proteomes" id="UP000477722">
    <property type="component" value="Unassembled WGS sequence"/>
</dbReference>
<comment type="caution">
    <text evidence="4">The sequence shown here is derived from an EMBL/GenBank/DDBJ whole genome shotgun (WGS) entry which is preliminary data.</text>
</comment>
<accession>A0A6G4X7X8</accession>
<dbReference type="InterPro" id="IPR045175">
    <property type="entry name" value="M28_fam"/>
</dbReference>
<dbReference type="EMBL" id="JAAKZZ010000757">
    <property type="protein sequence ID" value="NGO73488.1"/>
    <property type="molecule type" value="Genomic_DNA"/>
</dbReference>
<proteinExistence type="predicted"/>
<feature type="region of interest" description="Disordered" evidence="1">
    <location>
        <begin position="317"/>
        <end position="336"/>
    </location>
</feature>
<evidence type="ECO:0000259" key="2">
    <source>
        <dbReference type="Pfam" id="PF02225"/>
    </source>
</evidence>
<dbReference type="PANTHER" id="PTHR12147">
    <property type="entry name" value="METALLOPEPTIDASE M28 FAMILY MEMBER"/>
    <property type="match status" value="1"/>
</dbReference>
<dbReference type="InterPro" id="IPR003137">
    <property type="entry name" value="PA_domain"/>
</dbReference>
<dbReference type="InterPro" id="IPR046450">
    <property type="entry name" value="PA_dom_sf"/>
</dbReference>
<sequence>MEHEVTERGGYRHLKALQRLTDRYGGTRAAGTPGYAASARYVKKQLTAAGYRVRYQRFSFPDFEPVTETARATGPARRTLHPLMAQFSASTPKGGLRARLAVVPGPGCAAGEYAQAAARGRIALVAGGSCSLARKQKTAHAAGARAVLLNIGAPGADANIRFFVVPREDARVPTAVLSRRESEQLTADAATGRPVELDLTLRGRHMRTSSFNLLADTPTGDPDRTVVLGAHLDGAREGPGINDNATSAAMVLETALRLAPHLDQVRHRVRFAWWGAEELIVQGSQHYVDALTPAELRGHALNLNFEMIGSPNFARMVHDGDDSDGTGAGPGPPGSDTIERELAGHFARQGLPTASRDLDGRSDYAPFMAAGVPVGGGMGGSNQLKTPRWQRLFGGAAGQWLDPCYHQVCDRIEHVDRALFGQFGKAMAHVTGRFAEDLAGIPDAAHRKGPAAAPGR</sequence>
<dbReference type="GO" id="GO:0006508">
    <property type="term" value="P:proteolysis"/>
    <property type="evidence" value="ECO:0007669"/>
    <property type="project" value="InterPro"/>
</dbReference>
<dbReference type="SUPFAM" id="SSF52025">
    <property type="entry name" value="PA domain"/>
    <property type="match status" value="1"/>
</dbReference>
<dbReference type="PANTHER" id="PTHR12147:SF26">
    <property type="entry name" value="PEPTIDASE M28 DOMAIN-CONTAINING PROTEIN"/>
    <property type="match status" value="1"/>
</dbReference>
<protein>
    <submittedName>
        <fullName evidence="4">M28 family peptidase</fullName>
    </submittedName>
</protein>
<evidence type="ECO:0000313" key="4">
    <source>
        <dbReference type="EMBL" id="NGO73488.1"/>
    </source>
</evidence>
<dbReference type="Pfam" id="PF04389">
    <property type="entry name" value="Peptidase_M28"/>
    <property type="match status" value="1"/>
</dbReference>
<evidence type="ECO:0000256" key="1">
    <source>
        <dbReference type="SAM" id="MobiDB-lite"/>
    </source>
</evidence>
<organism evidence="4 5">
    <name type="scientific">Streptomyces boncukensis</name>
    <dbReference type="NCBI Taxonomy" id="2711219"/>
    <lineage>
        <taxon>Bacteria</taxon>
        <taxon>Bacillati</taxon>
        <taxon>Actinomycetota</taxon>
        <taxon>Actinomycetes</taxon>
        <taxon>Kitasatosporales</taxon>
        <taxon>Streptomycetaceae</taxon>
        <taxon>Streptomyces</taxon>
    </lineage>
</organism>
<reference evidence="4 5" key="1">
    <citation type="submission" date="2020-02" db="EMBL/GenBank/DDBJ databases">
        <title>Whole-genome analyses of novel actinobacteria.</title>
        <authorList>
            <person name="Sahin N."/>
            <person name="Tatar D."/>
        </authorList>
    </citation>
    <scope>NUCLEOTIDE SEQUENCE [LARGE SCALE GENOMIC DNA]</scope>
    <source>
        <strain evidence="4 5">SB3404</strain>
    </source>
</reference>
<dbReference type="InterPro" id="IPR007484">
    <property type="entry name" value="Peptidase_M28"/>
</dbReference>
<evidence type="ECO:0000259" key="3">
    <source>
        <dbReference type="Pfam" id="PF04389"/>
    </source>
</evidence>
<dbReference type="AlphaFoldDB" id="A0A6G4X7X8"/>
<evidence type="ECO:0000313" key="5">
    <source>
        <dbReference type="Proteomes" id="UP000477722"/>
    </source>
</evidence>
<name>A0A6G4X7X8_9ACTN</name>
<dbReference type="GO" id="GO:0008235">
    <property type="term" value="F:metalloexopeptidase activity"/>
    <property type="evidence" value="ECO:0007669"/>
    <property type="project" value="InterPro"/>
</dbReference>
<feature type="domain" description="PA" evidence="2">
    <location>
        <begin position="99"/>
        <end position="185"/>
    </location>
</feature>